<feature type="compositionally biased region" description="Basic and acidic residues" evidence="1">
    <location>
        <begin position="91"/>
        <end position="102"/>
    </location>
</feature>
<dbReference type="Gene3D" id="1.20.5.320">
    <property type="entry name" value="6-Phosphogluconate Dehydrogenase, domain 3"/>
    <property type="match status" value="1"/>
</dbReference>
<feature type="chain" id="PRO_5037297638" evidence="2">
    <location>
        <begin position="24"/>
        <end position="375"/>
    </location>
</feature>
<dbReference type="OrthoDB" id="418245at2759"/>
<dbReference type="OMA" id="KECYLHY"/>
<dbReference type="Proteomes" id="UP000887567">
    <property type="component" value="Unplaced"/>
</dbReference>
<feature type="compositionally biased region" description="Low complexity" evidence="1">
    <location>
        <begin position="211"/>
        <end position="223"/>
    </location>
</feature>
<dbReference type="GO" id="GO:0030020">
    <property type="term" value="F:extracellular matrix structural constituent conferring tensile strength"/>
    <property type="evidence" value="ECO:0007669"/>
    <property type="project" value="TreeGrafter"/>
</dbReference>
<dbReference type="Pfam" id="PF01391">
    <property type="entry name" value="Collagen"/>
    <property type="match status" value="2"/>
</dbReference>
<dbReference type="RefSeq" id="XP_020912198.1">
    <property type="nucleotide sequence ID" value="XM_021056539.2"/>
</dbReference>
<evidence type="ECO:0000256" key="2">
    <source>
        <dbReference type="SAM" id="SignalP"/>
    </source>
</evidence>
<name>A0A913Y0K8_EXADI</name>
<dbReference type="PANTHER" id="PTHR24023:SF1112">
    <property type="entry name" value="COL_CUTICLE_N DOMAIN-CONTAINING PROTEIN-RELATED"/>
    <property type="match status" value="1"/>
</dbReference>
<dbReference type="InterPro" id="IPR050149">
    <property type="entry name" value="Collagen_superfamily"/>
</dbReference>
<dbReference type="GO" id="GO:0005615">
    <property type="term" value="C:extracellular space"/>
    <property type="evidence" value="ECO:0007669"/>
    <property type="project" value="TreeGrafter"/>
</dbReference>
<evidence type="ECO:0000313" key="4">
    <source>
        <dbReference type="Proteomes" id="UP000887567"/>
    </source>
</evidence>
<feature type="compositionally biased region" description="Low complexity" evidence="1">
    <location>
        <begin position="103"/>
        <end position="126"/>
    </location>
</feature>
<dbReference type="KEGG" id="epa:110249957"/>
<dbReference type="GO" id="GO:0030198">
    <property type="term" value="P:extracellular matrix organization"/>
    <property type="evidence" value="ECO:0007669"/>
    <property type="project" value="TreeGrafter"/>
</dbReference>
<feature type="compositionally biased region" description="Low complexity" evidence="1">
    <location>
        <begin position="229"/>
        <end position="238"/>
    </location>
</feature>
<dbReference type="AlphaFoldDB" id="A0A913Y0K8"/>
<sequence length="375" mass="39529">MLSSVFVKFAVLSVFLYVFMVNGSRDPRIVGVEKLVRANSGPVEPDAIGSGDCDCTCVNGTDGKDGKDGQSIVGPRGPPGIQGPQGPPGVDGKDGNDGKDGDQGPQGNRGVQGLPGLQGPRGPPGVCDQAILDGINKRISGLVTKLASVESDVQMKYSELDKKVNAAVDILTYQISKVEKDFENKALTLSAAIKAVNESRIPGPQGPPGPQGIQGPEGAVGPIGPRGPVGPQGIQGPRGLKGDQGQRGPRGESGISALKGCQHHELESMETTQASAEIYLTGPSPGHVIVGLDCSSSIKGIISRLQSDGTISYKCLCTRTTSFGWGKDEGGNNKRFINWRRHGGAARRRTSRRRYPGSFYPKMKCVMHYWECPAE</sequence>
<reference evidence="3" key="1">
    <citation type="submission" date="2022-11" db="UniProtKB">
        <authorList>
            <consortium name="EnsemblMetazoa"/>
        </authorList>
    </citation>
    <scope>IDENTIFICATION</scope>
</reference>
<evidence type="ECO:0000313" key="3">
    <source>
        <dbReference type="EnsemblMetazoa" id="XP_020912198.1"/>
    </source>
</evidence>
<dbReference type="GO" id="GO:0031012">
    <property type="term" value="C:extracellular matrix"/>
    <property type="evidence" value="ECO:0007669"/>
    <property type="project" value="TreeGrafter"/>
</dbReference>
<protein>
    <submittedName>
        <fullName evidence="3">Uncharacterized protein</fullName>
    </submittedName>
</protein>
<keyword evidence="2" id="KW-0732">Signal</keyword>
<feature type="signal peptide" evidence="2">
    <location>
        <begin position="1"/>
        <end position="23"/>
    </location>
</feature>
<dbReference type="PANTHER" id="PTHR24023">
    <property type="entry name" value="COLLAGEN ALPHA"/>
    <property type="match status" value="1"/>
</dbReference>
<dbReference type="EnsemblMetazoa" id="XM_021056539.2">
    <property type="protein sequence ID" value="XP_020912198.1"/>
    <property type="gene ID" value="LOC110249957"/>
</dbReference>
<feature type="region of interest" description="Disordered" evidence="1">
    <location>
        <begin position="199"/>
        <end position="254"/>
    </location>
</feature>
<dbReference type="InterPro" id="IPR008160">
    <property type="entry name" value="Collagen"/>
</dbReference>
<proteinExistence type="predicted"/>
<dbReference type="GeneID" id="110249957"/>
<accession>A0A913Y0K8</accession>
<keyword evidence="4" id="KW-1185">Reference proteome</keyword>
<organism evidence="3 4">
    <name type="scientific">Exaiptasia diaphana</name>
    <name type="common">Tropical sea anemone</name>
    <name type="synonym">Aiptasia pulchella</name>
    <dbReference type="NCBI Taxonomy" id="2652724"/>
    <lineage>
        <taxon>Eukaryota</taxon>
        <taxon>Metazoa</taxon>
        <taxon>Cnidaria</taxon>
        <taxon>Anthozoa</taxon>
        <taxon>Hexacorallia</taxon>
        <taxon>Actiniaria</taxon>
        <taxon>Aiptasiidae</taxon>
        <taxon>Exaiptasia</taxon>
    </lineage>
</organism>
<feature type="region of interest" description="Disordered" evidence="1">
    <location>
        <begin position="64"/>
        <end position="126"/>
    </location>
</feature>
<evidence type="ECO:0000256" key="1">
    <source>
        <dbReference type="SAM" id="MobiDB-lite"/>
    </source>
</evidence>